<dbReference type="SUPFAM" id="SSF52540">
    <property type="entry name" value="P-loop containing nucleoside triphosphate hydrolases"/>
    <property type="match status" value="1"/>
</dbReference>
<dbReference type="OrthoDB" id="195574at2157"/>
<keyword evidence="6" id="KW-0131">Cell cycle</keyword>
<evidence type="ECO:0000259" key="5">
    <source>
        <dbReference type="SMART" id="SM00382"/>
    </source>
</evidence>
<keyword evidence="2" id="KW-0235">DNA replication</keyword>
<feature type="non-terminal residue" evidence="6">
    <location>
        <position position="264"/>
    </location>
</feature>
<evidence type="ECO:0000256" key="4">
    <source>
        <dbReference type="ARBA" id="ARBA00022840"/>
    </source>
</evidence>
<dbReference type="PANTHER" id="PTHR10763:SF22">
    <property type="entry name" value="ORC1-TYPE DNA REPLICATION PROTEIN"/>
    <property type="match status" value="1"/>
</dbReference>
<dbReference type="InterPro" id="IPR055237">
    <property type="entry name" value="Cdc6_lid"/>
</dbReference>
<evidence type="ECO:0000256" key="3">
    <source>
        <dbReference type="ARBA" id="ARBA00022741"/>
    </source>
</evidence>
<dbReference type="InterPro" id="IPR003593">
    <property type="entry name" value="AAA+_ATPase"/>
</dbReference>
<dbReference type="EMBL" id="LOPV01000449">
    <property type="protein sequence ID" value="KTG19118.1"/>
    <property type="molecule type" value="Genomic_DNA"/>
</dbReference>
<evidence type="ECO:0000256" key="2">
    <source>
        <dbReference type="ARBA" id="ARBA00022705"/>
    </source>
</evidence>
<comment type="similarity">
    <text evidence="1">Belongs to the CDC6/cdc18 family.</text>
</comment>
<dbReference type="InterPro" id="IPR014277">
    <property type="entry name" value="Orc1/Cdc6_arc"/>
</dbReference>
<sequence length="264" mass="28949">MTNSGNYFDTFETIFQNKDLLQIDHVPDSEQLIIGREDELNALANSLQPAIHGQKPNNVLLYGKTGTGKSLCSKFIVQQLVQAGVKQDSAIGVAYVDCLQDTTESAVIRAVGSAINEPGVTDETFPSSGVSTAECYRRAWRVMDFLYDTVVIILDELDKMSDPNAVLMTLSRAVESGKLSNCNIGIIGISNKPRFKDQLNERARSSLCQRDFVFPPYDANQLREILTARLPAFKNGVVDDAVIPKVAALAAREHGDARKAIDIL</sequence>
<dbReference type="Proteomes" id="UP000053157">
    <property type="component" value="Unassembled WGS sequence"/>
</dbReference>
<dbReference type="SMART" id="SM00382">
    <property type="entry name" value="AAA"/>
    <property type="match status" value="1"/>
</dbReference>
<dbReference type="NCBIfam" id="TIGR02928">
    <property type="entry name" value="orc1/cdc6 family replication initiation protein"/>
    <property type="match status" value="1"/>
</dbReference>
<evidence type="ECO:0000313" key="7">
    <source>
        <dbReference type="Proteomes" id="UP000053157"/>
    </source>
</evidence>
<dbReference type="PANTHER" id="PTHR10763">
    <property type="entry name" value="CELL DIVISION CONTROL PROTEIN 6-RELATED"/>
    <property type="match status" value="1"/>
</dbReference>
<accession>A0A0W1RZU2</accession>
<reference evidence="6 7" key="1">
    <citation type="submission" date="2015-12" db="EMBL/GenBank/DDBJ databases">
        <title>Haloferax profundi sp. nov. isolated from the Discovery deep brine-seawater interface in the Red Sea.</title>
        <authorList>
            <person name="Zhang G."/>
            <person name="Stingl U."/>
            <person name="Rashid M."/>
        </authorList>
    </citation>
    <scope>NUCLEOTIDE SEQUENCE [LARGE SCALE GENOMIC DNA]</scope>
    <source>
        <strain evidence="6 7">SB29</strain>
    </source>
</reference>
<dbReference type="Pfam" id="PF22703">
    <property type="entry name" value="Cdc6_lid"/>
    <property type="match status" value="1"/>
</dbReference>
<dbReference type="GO" id="GO:0005524">
    <property type="term" value="F:ATP binding"/>
    <property type="evidence" value="ECO:0007669"/>
    <property type="project" value="UniProtKB-KW"/>
</dbReference>
<keyword evidence="6" id="KW-0132">Cell division</keyword>
<organism evidence="6 7">
    <name type="scientific">Haloferax profundi</name>
    <dbReference type="NCBI Taxonomy" id="1544718"/>
    <lineage>
        <taxon>Archaea</taxon>
        <taxon>Methanobacteriati</taxon>
        <taxon>Methanobacteriota</taxon>
        <taxon>Stenosarchaea group</taxon>
        <taxon>Halobacteria</taxon>
        <taxon>Halobacteriales</taxon>
        <taxon>Haloferacaceae</taxon>
        <taxon>Haloferax</taxon>
    </lineage>
</organism>
<evidence type="ECO:0000256" key="1">
    <source>
        <dbReference type="ARBA" id="ARBA00006184"/>
    </source>
</evidence>
<dbReference type="GO" id="GO:0051301">
    <property type="term" value="P:cell division"/>
    <property type="evidence" value="ECO:0007669"/>
    <property type="project" value="UniProtKB-KW"/>
</dbReference>
<dbReference type="GO" id="GO:0006260">
    <property type="term" value="P:DNA replication"/>
    <property type="evidence" value="ECO:0007669"/>
    <property type="project" value="UniProtKB-KW"/>
</dbReference>
<comment type="caution">
    <text evidence="6">The sequence shown here is derived from an EMBL/GenBank/DDBJ whole genome shotgun (WGS) entry which is preliminary data.</text>
</comment>
<feature type="domain" description="AAA+ ATPase" evidence="5">
    <location>
        <begin position="55"/>
        <end position="216"/>
    </location>
</feature>
<evidence type="ECO:0000313" key="6">
    <source>
        <dbReference type="EMBL" id="KTG19118.1"/>
    </source>
</evidence>
<dbReference type="AlphaFoldDB" id="A0A0W1RZU2"/>
<dbReference type="GO" id="GO:0016887">
    <property type="term" value="F:ATP hydrolysis activity"/>
    <property type="evidence" value="ECO:0007669"/>
    <property type="project" value="InterPro"/>
</dbReference>
<dbReference type="CDD" id="cd00009">
    <property type="entry name" value="AAA"/>
    <property type="match status" value="1"/>
</dbReference>
<dbReference type="InterPro" id="IPR049945">
    <property type="entry name" value="AAA_22"/>
</dbReference>
<name>A0A0W1RZU2_9EURY</name>
<gene>
    <name evidence="6" type="ORF">AUR66_18135</name>
</gene>
<dbReference type="Gene3D" id="3.40.50.300">
    <property type="entry name" value="P-loop containing nucleotide triphosphate hydrolases"/>
    <property type="match status" value="1"/>
</dbReference>
<dbReference type="Pfam" id="PF13401">
    <property type="entry name" value="AAA_22"/>
    <property type="match status" value="1"/>
</dbReference>
<protein>
    <submittedName>
        <fullName evidence="6">Cell division control protein Cdc6</fullName>
    </submittedName>
</protein>
<dbReference type="RefSeq" id="WP_058573104.1">
    <property type="nucleotide sequence ID" value="NZ_LOPV01000449.1"/>
</dbReference>
<proteinExistence type="inferred from homology"/>
<dbReference type="InterPro" id="IPR027417">
    <property type="entry name" value="P-loop_NTPase"/>
</dbReference>
<keyword evidence="4" id="KW-0067">ATP-binding</keyword>
<dbReference type="Gene3D" id="1.10.8.60">
    <property type="match status" value="1"/>
</dbReference>
<keyword evidence="3" id="KW-0547">Nucleotide-binding</keyword>
<keyword evidence="7" id="KW-1185">Reference proteome</keyword>
<dbReference type="InterPro" id="IPR050311">
    <property type="entry name" value="ORC1/CDC6"/>
</dbReference>